<sequence>MNWNLFNIYSNFNYLRYSLGIMMMLNGFPLIFFIRDTLKIGPASSAFTAVFMIVALLLMTPSHLFKRYYKPNTILFNLGVGFLAISFYYFLFINFQGKAVADYGTYMFIGAFLFLLLHIPNDVKDTLLAVIFVVSLFCNLTLVYSLLTDPNWSPGMRAAVSFSNEGAQPGGNPHITARNGVICMVSAIILLNNSTGVFTRVFLFFSALFSLGVVVMSLAKSSYLGTGLMLGAFFVFRFKARNILTSIGGIFKFSNMIILIIILIGINYFLNRYGDIFNLLLGYWDVFENRIMDVIFTSTGVKLTDEADVDYSAMGRVSGFAMFVKTFFSWNVFLGMGYKYDYLDVPILESFVNHGILGFVFFASFNIFLAIYALREVKNPTNPLTTFLAYLFISMSVLLATGGRPYDIVFWFPYAVMIRFLGIRYTDSMKFKPKTDPIAVASPAS</sequence>
<feature type="transmembrane region" description="Helical" evidence="1">
    <location>
        <begin position="14"/>
        <end position="34"/>
    </location>
</feature>
<gene>
    <name evidence="2" type="ORF">DYBT9275_03376</name>
</gene>
<feature type="transmembrane region" description="Helical" evidence="1">
    <location>
        <begin position="46"/>
        <end position="65"/>
    </location>
</feature>
<evidence type="ECO:0000313" key="3">
    <source>
        <dbReference type="Proteomes" id="UP000680038"/>
    </source>
</evidence>
<dbReference type="EMBL" id="CAJRAF010000002">
    <property type="protein sequence ID" value="CAG5004466.1"/>
    <property type="molecule type" value="Genomic_DNA"/>
</dbReference>
<feature type="transmembrane region" description="Helical" evidence="1">
    <location>
        <begin position="351"/>
        <end position="372"/>
    </location>
</feature>
<feature type="transmembrane region" description="Helical" evidence="1">
    <location>
        <begin position="408"/>
        <end position="425"/>
    </location>
</feature>
<name>A0A916JDF3_9BACT</name>
<comment type="caution">
    <text evidence="2">The sequence shown here is derived from an EMBL/GenBank/DDBJ whole genome shotgun (WGS) entry which is preliminary data.</text>
</comment>
<keyword evidence="1" id="KW-1133">Transmembrane helix</keyword>
<evidence type="ECO:0000313" key="2">
    <source>
        <dbReference type="EMBL" id="CAG5004466.1"/>
    </source>
</evidence>
<proteinExistence type="predicted"/>
<organism evidence="2 3">
    <name type="scientific">Dyadobacter helix</name>
    <dbReference type="NCBI Taxonomy" id="2822344"/>
    <lineage>
        <taxon>Bacteria</taxon>
        <taxon>Pseudomonadati</taxon>
        <taxon>Bacteroidota</taxon>
        <taxon>Cytophagia</taxon>
        <taxon>Cytophagales</taxon>
        <taxon>Spirosomataceae</taxon>
        <taxon>Dyadobacter</taxon>
    </lineage>
</organism>
<feature type="transmembrane region" description="Helical" evidence="1">
    <location>
        <begin position="103"/>
        <end position="120"/>
    </location>
</feature>
<feature type="transmembrane region" description="Helical" evidence="1">
    <location>
        <begin position="71"/>
        <end position="91"/>
    </location>
</feature>
<dbReference type="AlphaFoldDB" id="A0A916JDF3"/>
<feature type="transmembrane region" description="Helical" evidence="1">
    <location>
        <begin position="126"/>
        <end position="147"/>
    </location>
</feature>
<protein>
    <submittedName>
        <fullName evidence="2">Uncharacterized protein</fullName>
    </submittedName>
</protein>
<keyword evidence="1" id="KW-0472">Membrane</keyword>
<dbReference type="RefSeq" id="WP_215239886.1">
    <property type="nucleotide sequence ID" value="NZ_CAJRAF010000002.1"/>
</dbReference>
<reference evidence="2" key="1">
    <citation type="submission" date="2021-04" db="EMBL/GenBank/DDBJ databases">
        <authorList>
            <person name="Rodrigo-Torres L."/>
            <person name="Arahal R. D."/>
            <person name="Lucena T."/>
        </authorList>
    </citation>
    <scope>NUCLEOTIDE SEQUENCE</scope>
    <source>
        <strain evidence="2">CECT 9275</strain>
    </source>
</reference>
<accession>A0A916JDF3</accession>
<keyword evidence="1" id="KW-0812">Transmembrane</keyword>
<feature type="transmembrane region" description="Helical" evidence="1">
    <location>
        <begin position="222"/>
        <end position="238"/>
    </location>
</feature>
<feature type="transmembrane region" description="Helical" evidence="1">
    <location>
        <begin position="250"/>
        <end position="270"/>
    </location>
</feature>
<feature type="transmembrane region" description="Helical" evidence="1">
    <location>
        <begin position="384"/>
        <end position="402"/>
    </location>
</feature>
<dbReference type="Proteomes" id="UP000680038">
    <property type="component" value="Unassembled WGS sequence"/>
</dbReference>
<keyword evidence="3" id="KW-1185">Reference proteome</keyword>
<evidence type="ECO:0000256" key="1">
    <source>
        <dbReference type="SAM" id="Phobius"/>
    </source>
</evidence>